<reference evidence="2" key="1">
    <citation type="journal article" date="2019" name="Plant Biotechnol. J.">
        <title>Genome sequencing of the Australian wild diploid species Gossypium australe highlights disease resistance and delayed gland morphogenesis.</title>
        <authorList>
            <person name="Cai Y."/>
            <person name="Cai X."/>
            <person name="Wang Q."/>
            <person name="Wang P."/>
            <person name="Zhang Y."/>
            <person name="Cai C."/>
            <person name="Xu Y."/>
            <person name="Wang K."/>
            <person name="Zhou Z."/>
            <person name="Wang C."/>
            <person name="Geng S."/>
            <person name="Li B."/>
            <person name="Dong Q."/>
            <person name="Hou Y."/>
            <person name="Wang H."/>
            <person name="Ai P."/>
            <person name="Liu Z."/>
            <person name="Yi F."/>
            <person name="Sun M."/>
            <person name="An G."/>
            <person name="Cheng J."/>
            <person name="Zhang Y."/>
            <person name="Shi Q."/>
            <person name="Xie Y."/>
            <person name="Shi X."/>
            <person name="Chang Y."/>
            <person name="Huang F."/>
            <person name="Chen Y."/>
            <person name="Hong S."/>
            <person name="Mi L."/>
            <person name="Sun Q."/>
            <person name="Zhang L."/>
            <person name="Zhou B."/>
            <person name="Peng R."/>
            <person name="Zhang X."/>
            <person name="Liu F."/>
        </authorList>
    </citation>
    <scope>NUCLEOTIDE SEQUENCE [LARGE SCALE GENOMIC DNA]</scope>
    <source>
        <strain evidence="2">cv. PA1801</strain>
    </source>
</reference>
<proteinExistence type="predicted"/>
<name>A0A5B6VYY4_9ROSI</name>
<protein>
    <submittedName>
        <fullName evidence="1">Beta-galactosidase</fullName>
    </submittedName>
</protein>
<evidence type="ECO:0000313" key="1">
    <source>
        <dbReference type="EMBL" id="KAA3474172.1"/>
    </source>
</evidence>
<evidence type="ECO:0000313" key="2">
    <source>
        <dbReference type="Proteomes" id="UP000325315"/>
    </source>
</evidence>
<gene>
    <name evidence="1" type="ORF">EPI10_024492</name>
</gene>
<sequence>MYSDLGNHSQIYELTVKLGEIHQGEDNVTNKIWICLMIMNGKFLEDCKNYKKMAKDYRIYKFLIGLNVEFD</sequence>
<organism evidence="1 2">
    <name type="scientific">Gossypium australe</name>
    <dbReference type="NCBI Taxonomy" id="47621"/>
    <lineage>
        <taxon>Eukaryota</taxon>
        <taxon>Viridiplantae</taxon>
        <taxon>Streptophyta</taxon>
        <taxon>Embryophyta</taxon>
        <taxon>Tracheophyta</taxon>
        <taxon>Spermatophyta</taxon>
        <taxon>Magnoliopsida</taxon>
        <taxon>eudicotyledons</taxon>
        <taxon>Gunneridae</taxon>
        <taxon>Pentapetalae</taxon>
        <taxon>rosids</taxon>
        <taxon>malvids</taxon>
        <taxon>Malvales</taxon>
        <taxon>Malvaceae</taxon>
        <taxon>Malvoideae</taxon>
        <taxon>Gossypium</taxon>
    </lineage>
</organism>
<accession>A0A5B6VYY4</accession>
<keyword evidence="2" id="KW-1185">Reference proteome</keyword>
<dbReference type="Proteomes" id="UP000325315">
    <property type="component" value="Unassembled WGS sequence"/>
</dbReference>
<dbReference type="EMBL" id="SMMG02000005">
    <property type="protein sequence ID" value="KAA3474172.1"/>
    <property type="molecule type" value="Genomic_DNA"/>
</dbReference>
<comment type="caution">
    <text evidence="1">The sequence shown here is derived from an EMBL/GenBank/DDBJ whole genome shotgun (WGS) entry which is preliminary data.</text>
</comment>
<dbReference type="AlphaFoldDB" id="A0A5B6VYY4"/>
<dbReference type="OrthoDB" id="1727486at2759"/>